<keyword evidence="2" id="KW-1133">Transmembrane helix</keyword>
<protein>
    <recommendedName>
        <fullName evidence="3">CsbD-like domain-containing protein</fullName>
    </recommendedName>
</protein>
<dbReference type="PANTHER" id="PTHR34977:SF1">
    <property type="entry name" value="UPF0337 PROTEIN YJBJ"/>
    <property type="match status" value="1"/>
</dbReference>
<proteinExistence type="inferred from homology"/>
<dbReference type="SUPFAM" id="SSF69047">
    <property type="entry name" value="Hypothetical protein YjbJ"/>
    <property type="match status" value="1"/>
</dbReference>
<gene>
    <name evidence="4" type="ORF">GCM10007301_31990</name>
</gene>
<dbReference type="AlphaFoldDB" id="A0A917FDV1"/>
<comment type="caution">
    <text evidence="4">The sequence shown here is derived from an EMBL/GenBank/DDBJ whole genome shotgun (WGS) entry which is preliminary data.</text>
</comment>
<keyword evidence="2" id="KW-0812">Transmembrane</keyword>
<dbReference type="RefSeq" id="WP_188580311.1">
    <property type="nucleotide sequence ID" value="NZ_BMCT01000004.1"/>
</dbReference>
<dbReference type="PANTHER" id="PTHR34977">
    <property type="entry name" value="UPF0337 PROTEIN YJBJ"/>
    <property type="match status" value="1"/>
</dbReference>
<name>A0A917FDV1_9HYPH</name>
<evidence type="ECO:0000256" key="2">
    <source>
        <dbReference type="SAM" id="Phobius"/>
    </source>
</evidence>
<dbReference type="Gene3D" id="1.10.1470.10">
    <property type="entry name" value="YjbJ"/>
    <property type="match status" value="1"/>
</dbReference>
<dbReference type="InterPro" id="IPR008462">
    <property type="entry name" value="CsbD"/>
</dbReference>
<accession>A0A917FDV1</accession>
<dbReference type="EMBL" id="BMCT01000004">
    <property type="protein sequence ID" value="GGF69864.1"/>
    <property type="molecule type" value="Genomic_DNA"/>
</dbReference>
<dbReference type="InterPro" id="IPR036629">
    <property type="entry name" value="YjbJ_sf"/>
</dbReference>
<keyword evidence="2" id="KW-0472">Membrane</keyword>
<sequence>MDTSRIEGAATEYAGRAKEAIGALADDKELRAEGYYDQASGAAERQMGRAKDHVAHNPVSSLMVAGLVGLAVGFILGRG</sequence>
<feature type="domain" description="CsbD-like" evidence="3">
    <location>
        <begin position="5"/>
        <end position="55"/>
    </location>
</feature>
<feature type="transmembrane region" description="Helical" evidence="2">
    <location>
        <begin position="59"/>
        <end position="77"/>
    </location>
</feature>
<evidence type="ECO:0000313" key="4">
    <source>
        <dbReference type="EMBL" id="GGF69864.1"/>
    </source>
</evidence>
<reference evidence="4" key="2">
    <citation type="submission" date="2020-09" db="EMBL/GenBank/DDBJ databases">
        <authorList>
            <person name="Sun Q."/>
            <person name="Sedlacek I."/>
        </authorList>
    </citation>
    <scope>NUCLEOTIDE SEQUENCE</scope>
    <source>
        <strain evidence="4">CCM 7897</strain>
    </source>
</reference>
<comment type="similarity">
    <text evidence="1">Belongs to the UPF0337 (CsbD) family.</text>
</comment>
<keyword evidence="5" id="KW-1185">Reference proteome</keyword>
<evidence type="ECO:0000313" key="5">
    <source>
        <dbReference type="Proteomes" id="UP000606044"/>
    </source>
</evidence>
<dbReference type="Pfam" id="PF05532">
    <property type="entry name" value="CsbD"/>
    <property type="match status" value="1"/>
</dbReference>
<dbReference type="Proteomes" id="UP000606044">
    <property type="component" value="Unassembled WGS sequence"/>
</dbReference>
<dbReference type="InterPro" id="IPR050423">
    <property type="entry name" value="UPF0337_stress_rsp"/>
</dbReference>
<reference evidence="4" key="1">
    <citation type="journal article" date="2014" name="Int. J. Syst. Evol. Microbiol.">
        <title>Complete genome sequence of Corynebacterium casei LMG S-19264T (=DSM 44701T), isolated from a smear-ripened cheese.</title>
        <authorList>
            <consortium name="US DOE Joint Genome Institute (JGI-PGF)"/>
            <person name="Walter F."/>
            <person name="Albersmeier A."/>
            <person name="Kalinowski J."/>
            <person name="Ruckert C."/>
        </authorList>
    </citation>
    <scope>NUCLEOTIDE SEQUENCE</scope>
    <source>
        <strain evidence="4">CCM 7897</strain>
    </source>
</reference>
<organism evidence="4 5">
    <name type="scientific">Azorhizobium oxalatiphilum</name>
    <dbReference type="NCBI Taxonomy" id="980631"/>
    <lineage>
        <taxon>Bacteria</taxon>
        <taxon>Pseudomonadati</taxon>
        <taxon>Pseudomonadota</taxon>
        <taxon>Alphaproteobacteria</taxon>
        <taxon>Hyphomicrobiales</taxon>
        <taxon>Xanthobacteraceae</taxon>
        <taxon>Azorhizobium</taxon>
    </lineage>
</organism>
<evidence type="ECO:0000259" key="3">
    <source>
        <dbReference type="Pfam" id="PF05532"/>
    </source>
</evidence>
<evidence type="ECO:0000256" key="1">
    <source>
        <dbReference type="ARBA" id="ARBA00009129"/>
    </source>
</evidence>